<dbReference type="PANTHER" id="PTHR42791">
    <property type="entry name" value="GNAT FAMILY ACETYLTRANSFERASE"/>
    <property type="match status" value="1"/>
</dbReference>
<dbReference type="Proteomes" id="UP000800092">
    <property type="component" value="Unassembled WGS sequence"/>
</dbReference>
<dbReference type="InterPro" id="IPR000182">
    <property type="entry name" value="GNAT_dom"/>
</dbReference>
<gene>
    <name evidence="2" type="ORF">EV356DRAFT_532219</name>
</gene>
<reference evidence="2" key="1">
    <citation type="journal article" date="2020" name="Stud. Mycol.">
        <title>101 Dothideomycetes genomes: a test case for predicting lifestyles and emergence of pathogens.</title>
        <authorList>
            <person name="Haridas S."/>
            <person name="Albert R."/>
            <person name="Binder M."/>
            <person name="Bloem J."/>
            <person name="Labutti K."/>
            <person name="Salamov A."/>
            <person name="Andreopoulos B."/>
            <person name="Baker S."/>
            <person name="Barry K."/>
            <person name="Bills G."/>
            <person name="Bluhm B."/>
            <person name="Cannon C."/>
            <person name="Castanera R."/>
            <person name="Culley D."/>
            <person name="Daum C."/>
            <person name="Ezra D."/>
            <person name="Gonzalez J."/>
            <person name="Henrissat B."/>
            <person name="Kuo A."/>
            <person name="Liang C."/>
            <person name="Lipzen A."/>
            <person name="Lutzoni F."/>
            <person name="Magnuson J."/>
            <person name="Mondo S."/>
            <person name="Nolan M."/>
            <person name="Ohm R."/>
            <person name="Pangilinan J."/>
            <person name="Park H.-J."/>
            <person name="Ramirez L."/>
            <person name="Alfaro M."/>
            <person name="Sun H."/>
            <person name="Tritt A."/>
            <person name="Yoshinaga Y."/>
            <person name="Zwiers L.-H."/>
            <person name="Turgeon B."/>
            <person name="Goodwin S."/>
            <person name="Spatafora J."/>
            <person name="Crous P."/>
            <person name="Grigoriev I."/>
        </authorList>
    </citation>
    <scope>NUCLEOTIDE SEQUENCE</scope>
    <source>
        <strain evidence="2">Tuck. ex Michener</strain>
    </source>
</reference>
<dbReference type="CDD" id="cd04301">
    <property type="entry name" value="NAT_SF"/>
    <property type="match status" value="1"/>
</dbReference>
<evidence type="ECO:0000259" key="1">
    <source>
        <dbReference type="PROSITE" id="PS51186"/>
    </source>
</evidence>
<sequence>MPISLSDVEFADFHQIATSLYEASLVPRKPVMYLACRDLNNRDASIAETQEFCEKHMWGSPSENWVKVVDTDDSQPNKIVGGAMYELHETNPFENEDGKRPIAWHYPDGAERELVTQLIESGAIPRRQKMARPHIFVQTAWTHPAHRRRGVAALFMQRIVAEADSRGLYCWLTATPVAIPLYEKYGFRVVTFGERRASLWEDEQGKDREGRVVDEEYRAQWKAAEERILPIALVPMWRPKEGVYIPGVTKKPWEE</sequence>
<dbReference type="Pfam" id="PF00583">
    <property type="entry name" value="Acetyltransf_1"/>
    <property type="match status" value="1"/>
</dbReference>
<dbReference type="InterPro" id="IPR052523">
    <property type="entry name" value="Trichothecene_AcTrans"/>
</dbReference>
<dbReference type="GO" id="GO:0016747">
    <property type="term" value="F:acyltransferase activity, transferring groups other than amino-acyl groups"/>
    <property type="evidence" value="ECO:0007669"/>
    <property type="project" value="InterPro"/>
</dbReference>
<proteinExistence type="predicted"/>
<dbReference type="Gene3D" id="3.40.630.30">
    <property type="match status" value="1"/>
</dbReference>
<dbReference type="AlphaFoldDB" id="A0A6A6HCI8"/>
<organism evidence="2 3">
    <name type="scientific">Viridothelium virens</name>
    <name type="common">Speckled blister lichen</name>
    <name type="synonym">Trypethelium virens</name>
    <dbReference type="NCBI Taxonomy" id="1048519"/>
    <lineage>
        <taxon>Eukaryota</taxon>
        <taxon>Fungi</taxon>
        <taxon>Dikarya</taxon>
        <taxon>Ascomycota</taxon>
        <taxon>Pezizomycotina</taxon>
        <taxon>Dothideomycetes</taxon>
        <taxon>Dothideomycetes incertae sedis</taxon>
        <taxon>Trypetheliales</taxon>
        <taxon>Trypetheliaceae</taxon>
        <taxon>Viridothelium</taxon>
    </lineage>
</organism>
<name>A0A6A6HCI8_VIRVR</name>
<evidence type="ECO:0000313" key="3">
    <source>
        <dbReference type="Proteomes" id="UP000800092"/>
    </source>
</evidence>
<dbReference type="OrthoDB" id="4738875at2759"/>
<protein>
    <recommendedName>
        <fullName evidence="1">N-acetyltransferase domain-containing protein</fullName>
    </recommendedName>
</protein>
<dbReference type="SUPFAM" id="SSF55729">
    <property type="entry name" value="Acyl-CoA N-acyltransferases (Nat)"/>
    <property type="match status" value="1"/>
</dbReference>
<accession>A0A6A6HCI8</accession>
<dbReference type="PANTHER" id="PTHR42791:SF5">
    <property type="entry name" value="HYPOTHETICAL ACETYLTRANSFERASE (EUROFUNG)"/>
    <property type="match status" value="1"/>
</dbReference>
<dbReference type="EMBL" id="ML991793">
    <property type="protein sequence ID" value="KAF2235220.1"/>
    <property type="molecule type" value="Genomic_DNA"/>
</dbReference>
<dbReference type="InterPro" id="IPR016181">
    <property type="entry name" value="Acyl_CoA_acyltransferase"/>
</dbReference>
<dbReference type="PROSITE" id="PS51186">
    <property type="entry name" value="GNAT"/>
    <property type="match status" value="1"/>
</dbReference>
<feature type="domain" description="N-acetyltransferase" evidence="1">
    <location>
        <begin position="23"/>
        <end position="209"/>
    </location>
</feature>
<keyword evidence="3" id="KW-1185">Reference proteome</keyword>
<evidence type="ECO:0000313" key="2">
    <source>
        <dbReference type="EMBL" id="KAF2235220.1"/>
    </source>
</evidence>